<evidence type="ECO:0000313" key="12">
    <source>
        <dbReference type="EMBL" id="WFD11313.1"/>
    </source>
</evidence>
<dbReference type="InterPro" id="IPR014016">
    <property type="entry name" value="UvrD-like_ATP-bd"/>
</dbReference>
<dbReference type="RefSeq" id="WP_277733336.1">
    <property type="nucleotide sequence ID" value="NZ_CP120733.1"/>
</dbReference>
<organism evidence="12 13">
    <name type="scientific">Tepidibacter hydrothermalis</name>
    <dbReference type="NCBI Taxonomy" id="3036126"/>
    <lineage>
        <taxon>Bacteria</taxon>
        <taxon>Bacillati</taxon>
        <taxon>Bacillota</taxon>
        <taxon>Clostridia</taxon>
        <taxon>Peptostreptococcales</taxon>
        <taxon>Peptostreptococcaceae</taxon>
        <taxon>Tepidibacter</taxon>
    </lineage>
</organism>
<dbReference type="Pfam" id="PF13361">
    <property type="entry name" value="UvrD_C"/>
    <property type="match status" value="2"/>
</dbReference>
<evidence type="ECO:0000313" key="13">
    <source>
        <dbReference type="Proteomes" id="UP001222800"/>
    </source>
</evidence>
<evidence type="ECO:0000256" key="4">
    <source>
        <dbReference type="ARBA" id="ARBA00022840"/>
    </source>
</evidence>
<comment type="catalytic activity">
    <reaction evidence="6">
        <text>Couples ATP hydrolysis with the unwinding of duplex DNA by translocating in the 3'-5' direction.</text>
        <dbReference type="EC" id="5.6.2.4"/>
    </reaction>
</comment>
<dbReference type="InterPro" id="IPR014017">
    <property type="entry name" value="DNA_helicase_UvrD-like_C"/>
</dbReference>
<name>A0ABY8EED5_9FIRM</name>
<evidence type="ECO:0000256" key="6">
    <source>
        <dbReference type="ARBA" id="ARBA00034617"/>
    </source>
</evidence>
<evidence type="ECO:0000256" key="7">
    <source>
        <dbReference type="ARBA" id="ARBA00034808"/>
    </source>
</evidence>
<dbReference type="EMBL" id="CP120733">
    <property type="protein sequence ID" value="WFD11313.1"/>
    <property type="molecule type" value="Genomic_DNA"/>
</dbReference>
<dbReference type="CDD" id="cd17932">
    <property type="entry name" value="DEXQc_UvrD"/>
    <property type="match status" value="1"/>
</dbReference>
<keyword evidence="1 9" id="KW-0547">Nucleotide-binding</keyword>
<comment type="catalytic activity">
    <reaction evidence="8">
        <text>ATP + H2O = ADP + phosphate + H(+)</text>
        <dbReference type="Rhea" id="RHEA:13065"/>
        <dbReference type="ChEBI" id="CHEBI:15377"/>
        <dbReference type="ChEBI" id="CHEBI:15378"/>
        <dbReference type="ChEBI" id="CHEBI:30616"/>
        <dbReference type="ChEBI" id="CHEBI:43474"/>
        <dbReference type="ChEBI" id="CHEBI:456216"/>
        <dbReference type="EC" id="5.6.2.4"/>
    </reaction>
</comment>
<accession>A0ABY8EED5</accession>
<dbReference type="InterPro" id="IPR027417">
    <property type="entry name" value="P-loop_NTPase"/>
</dbReference>
<dbReference type="InterPro" id="IPR000212">
    <property type="entry name" value="DNA_helicase_UvrD/REP"/>
</dbReference>
<keyword evidence="4 9" id="KW-0067">ATP-binding</keyword>
<dbReference type="Gene3D" id="1.10.486.10">
    <property type="entry name" value="PCRA, domain 4"/>
    <property type="match status" value="1"/>
</dbReference>
<evidence type="ECO:0000259" key="10">
    <source>
        <dbReference type="PROSITE" id="PS51198"/>
    </source>
</evidence>
<keyword evidence="3 9" id="KW-0347">Helicase</keyword>
<dbReference type="Proteomes" id="UP001222800">
    <property type="component" value="Chromosome"/>
</dbReference>
<feature type="domain" description="UvrD-like helicase ATP-binding" evidence="10">
    <location>
        <begin position="14"/>
        <end position="343"/>
    </location>
</feature>
<dbReference type="PANTHER" id="PTHR11070:SF67">
    <property type="entry name" value="DNA 3'-5' HELICASE"/>
    <property type="match status" value="1"/>
</dbReference>
<protein>
    <recommendedName>
        <fullName evidence="7">DNA 3'-5' helicase</fullName>
        <ecNumber evidence="7">5.6.2.4</ecNumber>
    </recommendedName>
</protein>
<evidence type="ECO:0000256" key="1">
    <source>
        <dbReference type="ARBA" id="ARBA00022741"/>
    </source>
</evidence>
<evidence type="ECO:0000256" key="5">
    <source>
        <dbReference type="ARBA" id="ARBA00023235"/>
    </source>
</evidence>
<reference evidence="12 13" key="1">
    <citation type="submission" date="2023-03" db="EMBL/GenBank/DDBJ databases">
        <title>Complete genome sequence of Tepidibacter sp. SWIR-1, isolated from a deep-sea hydrothermal vent.</title>
        <authorList>
            <person name="Li X."/>
        </authorList>
    </citation>
    <scope>NUCLEOTIDE SEQUENCE [LARGE SCALE GENOMIC DNA]</scope>
    <source>
        <strain evidence="12 13">SWIR-1</strain>
    </source>
</reference>
<dbReference type="PROSITE" id="PS51217">
    <property type="entry name" value="UVRD_HELICASE_CTER"/>
    <property type="match status" value="1"/>
</dbReference>
<evidence type="ECO:0000259" key="11">
    <source>
        <dbReference type="PROSITE" id="PS51217"/>
    </source>
</evidence>
<dbReference type="Pfam" id="PF00580">
    <property type="entry name" value="UvrD-helicase"/>
    <property type="match status" value="1"/>
</dbReference>
<feature type="binding site" evidence="9">
    <location>
        <begin position="35"/>
        <end position="42"/>
    </location>
    <ligand>
        <name>ATP</name>
        <dbReference type="ChEBI" id="CHEBI:30616"/>
    </ligand>
</feature>
<keyword evidence="2 9" id="KW-0378">Hydrolase</keyword>
<dbReference type="PANTHER" id="PTHR11070">
    <property type="entry name" value="UVRD / RECB / PCRA DNA HELICASE FAMILY MEMBER"/>
    <property type="match status" value="1"/>
</dbReference>
<keyword evidence="13" id="KW-1185">Reference proteome</keyword>
<proteinExistence type="predicted"/>
<evidence type="ECO:0000256" key="3">
    <source>
        <dbReference type="ARBA" id="ARBA00022806"/>
    </source>
</evidence>
<dbReference type="PROSITE" id="PS51198">
    <property type="entry name" value="UVRD_HELICASE_ATP_BIND"/>
    <property type="match status" value="1"/>
</dbReference>
<evidence type="ECO:0000256" key="9">
    <source>
        <dbReference type="PROSITE-ProRule" id="PRU00560"/>
    </source>
</evidence>
<feature type="domain" description="UvrD-like helicase C-terminal" evidence="11">
    <location>
        <begin position="344"/>
        <end position="607"/>
    </location>
</feature>
<evidence type="ECO:0000256" key="2">
    <source>
        <dbReference type="ARBA" id="ARBA00022801"/>
    </source>
</evidence>
<evidence type="ECO:0000256" key="8">
    <source>
        <dbReference type="ARBA" id="ARBA00048988"/>
    </source>
</evidence>
<sequence length="733" mass="86770">MNFNEIYKQIVIDRKPTPIQKSVIEDMKFPKYLKAGAGSGKTEVLARKIINILKEDDEVDLQKFAIITFTNKATDEMKERIGKFLYYHFLKHYYVRKDPELIRDENFMRKQVELYNMIDISTIHGFCEKIIRDYGMLDNISPNFEIASIKNDQNKIIIEVMNKYYNNDVLSNIPEYVLKNLLEIFLADNENKGFIIDEFIKKNTDINTINNDYWNNFKKIFFEIYDEVYGKIEKIKLEKNILTSNDLVKRAAKLIENSYVINKLSDKYKYIFLDEFQDTNNNQFEIIDNLMKKGVKVFLVGDDKQSIYAFRGSDIENSRKMASVVEKLNHDEQITMTENFRTDYELLKIINEIFEHKFNAQNEELEFDTENLTKIEKLQGNDLSDDPFNIIHDRELVDVIKHLHDNVKIKDKKNTLLRNVQYGDIAVLCRSNFDLDNYAQLLKEKDIPVEVFGGKGFYKSKEIIDTFKLFNSVINQAKVYQTELKFTDYYKSIVTSKDEINFYLFIDELSLVFRKESIEGILDFIYAKSNIIEYYRFHQKYQSIANLHKLKDIAREIASEDFLQPIEFMEFLNNMIMSGKEEDEAEVANEDKSKGVVSLYSIHKSKGLEFPVVIIPKMEKNLVRKSLEPKIIFKEIKEKDDKKYGIAFKDNRLRDINIKDEDYEELLEDNTKEMLEEEIRIFYVATTRAEHKLILLTEDSSEVDKKNTVSWGKWIREIDNGNFERKYLYSFSI</sequence>
<dbReference type="EC" id="5.6.2.4" evidence="7"/>
<gene>
    <name evidence="12" type="ORF">P4S50_04345</name>
</gene>
<dbReference type="SUPFAM" id="SSF52540">
    <property type="entry name" value="P-loop containing nucleoside triphosphate hydrolases"/>
    <property type="match status" value="1"/>
</dbReference>
<dbReference type="Gene3D" id="3.40.50.300">
    <property type="entry name" value="P-loop containing nucleotide triphosphate hydrolases"/>
    <property type="match status" value="4"/>
</dbReference>
<keyword evidence="5" id="KW-0413">Isomerase</keyword>